<organism evidence="3 4">
    <name type="scientific">Ichthyophthirius multifiliis</name>
    <name type="common">White spot disease agent</name>
    <name type="synonym">Ich</name>
    <dbReference type="NCBI Taxonomy" id="5932"/>
    <lineage>
        <taxon>Eukaryota</taxon>
        <taxon>Sar</taxon>
        <taxon>Alveolata</taxon>
        <taxon>Ciliophora</taxon>
        <taxon>Intramacronucleata</taxon>
        <taxon>Oligohymenophorea</taxon>
        <taxon>Hymenostomatida</taxon>
        <taxon>Ophryoglenina</taxon>
        <taxon>Ichthyophthirius</taxon>
    </lineage>
</organism>
<evidence type="ECO:0008006" key="5">
    <source>
        <dbReference type="Google" id="ProtNLM"/>
    </source>
</evidence>
<keyword evidence="4" id="KW-1185">Reference proteome</keyword>
<keyword evidence="2" id="KW-1133">Transmembrane helix</keyword>
<dbReference type="Proteomes" id="UP000008983">
    <property type="component" value="Unassembled WGS sequence"/>
</dbReference>
<name>G0QY24_ICHMU</name>
<protein>
    <recommendedName>
        <fullName evidence="5">Cyclin N-terminal domain-containing protein</fullName>
    </recommendedName>
</protein>
<dbReference type="AlphaFoldDB" id="G0QY24"/>
<evidence type="ECO:0000313" key="4">
    <source>
        <dbReference type="Proteomes" id="UP000008983"/>
    </source>
</evidence>
<dbReference type="RefSeq" id="XP_004031129.1">
    <property type="nucleotide sequence ID" value="XM_004031081.1"/>
</dbReference>
<dbReference type="Gene3D" id="1.10.472.10">
    <property type="entry name" value="Cyclin-like"/>
    <property type="match status" value="2"/>
</dbReference>
<dbReference type="eggNOG" id="ENOG502SPP3">
    <property type="taxonomic scope" value="Eukaryota"/>
</dbReference>
<dbReference type="SUPFAM" id="SSF47954">
    <property type="entry name" value="Cyclin-like"/>
    <property type="match status" value="2"/>
</dbReference>
<dbReference type="InterPro" id="IPR043198">
    <property type="entry name" value="Cyclin/Ssn8"/>
</dbReference>
<dbReference type="OrthoDB" id="290897at2759"/>
<proteinExistence type="predicted"/>
<keyword evidence="2" id="KW-0812">Transmembrane</keyword>
<feature type="transmembrane region" description="Helical" evidence="2">
    <location>
        <begin position="49"/>
        <end position="67"/>
    </location>
</feature>
<dbReference type="EMBL" id="GL984095">
    <property type="protein sequence ID" value="EGR29893.1"/>
    <property type="molecule type" value="Genomic_DNA"/>
</dbReference>
<feature type="transmembrane region" description="Helical" evidence="2">
    <location>
        <begin position="17"/>
        <end position="37"/>
    </location>
</feature>
<dbReference type="GO" id="GO:0016538">
    <property type="term" value="F:cyclin-dependent protein serine/threonine kinase regulator activity"/>
    <property type="evidence" value="ECO:0007669"/>
    <property type="project" value="InterPro"/>
</dbReference>
<dbReference type="STRING" id="857967.G0QY24"/>
<keyword evidence="2" id="KW-0472">Membrane</keyword>
<evidence type="ECO:0000313" key="3">
    <source>
        <dbReference type="EMBL" id="EGR29893.1"/>
    </source>
</evidence>
<dbReference type="GO" id="GO:0006357">
    <property type="term" value="P:regulation of transcription by RNA polymerase II"/>
    <property type="evidence" value="ECO:0007669"/>
    <property type="project" value="InterPro"/>
</dbReference>
<dbReference type="InterPro" id="IPR036915">
    <property type="entry name" value="Cyclin-like_sf"/>
</dbReference>
<dbReference type="GeneID" id="14905988"/>
<accession>G0QY24</accession>
<evidence type="ECO:0000256" key="1">
    <source>
        <dbReference type="SAM" id="Coils"/>
    </source>
</evidence>
<keyword evidence="1" id="KW-0175">Coiled coil</keyword>
<dbReference type="PANTHER" id="PTHR10026">
    <property type="entry name" value="CYCLIN"/>
    <property type="match status" value="1"/>
</dbReference>
<feature type="non-terminal residue" evidence="3">
    <location>
        <position position="281"/>
    </location>
</feature>
<evidence type="ECO:0000256" key="2">
    <source>
        <dbReference type="SAM" id="Phobius"/>
    </source>
</evidence>
<dbReference type="InParanoid" id="G0QY24"/>
<reference evidence="3 4" key="1">
    <citation type="submission" date="2011-07" db="EMBL/GenBank/DDBJ databases">
        <authorList>
            <person name="Coyne R."/>
            <person name="Brami D."/>
            <person name="Johnson J."/>
            <person name="Hostetler J."/>
            <person name="Hannick L."/>
            <person name="Clark T."/>
            <person name="Cassidy-Hanley D."/>
            <person name="Inman J."/>
        </authorList>
    </citation>
    <scope>NUCLEOTIDE SEQUENCE [LARGE SCALE GENOMIC DNA]</scope>
    <source>
        <strain evidence="3 4">G5</strain>
    </source>
</reference>
<feature type="coiled-coil region" evidence="1">
    <location>
        <begin position="252"/>
        <end position="279"/>
    </location>
</feature>
<dbReference type="OMA" id="ISFHRIM"/>
<sequence length="281" mass="33187">MNGNAQFIIDLMVNMKIYTITSLGIHLVNYFFIGKSYLNYDRFVKKQNFIKLIIKKIYCAAALMLAFKIREYDHCRMRPIIINYHKIVPKKNNETTSIIDDPTLQQIKNKICIAESKILKAIQFDFDIAMPFDQLNQVISTFCSRKEKEEHIFCATKIITFDSYRSYAPLIFKPQTIIVSAFIISCSQYNIDPYLELSSKLKDKYNPMVLKEEEAYERWLQEVSLELQVQINAEEIKDCLYVLNELLYLHYVPKEEIQKKQENNDINNINNQVDLQKMEVE</sequence>
<gene>
    <name evidence="3" type="ORF">IMG5_146660</name>
</gene>